<protein>
    <submittedName>
        <fullName evidence="1">Uncharacterized protein</fullName>
    </submittedName>
</protein>
<accession>A0A4Y2BIZ3</accession>
<proteinExistence type="predicted"/>
<dbReference type="AlphaFoldDB" id="A0A4Y2BIZ3"/>
<keyword evidence="2" id="KW-1185">Reference proteome</keyword>
<name>A0A4Y2BIZ3_ARAVE</name>
<gene>
    <name evidence="1" type="ORF">AVEN_35800_1</name>
</gene>
<dbReference type="Proteomes" id="UP000499080">
    <property type="component" value="Unassembled WGS sequence"/>
</dbReference>
<reference evidence="1 2" key="1">
    <citation type="journal article" date="2019" name="Sci. Rep.">
        <title>Orb-weaving spider Araneus ventricosus genome elucidates the spidroin gene catalogue.</title>
        <authorList>
            <person name="Kono N."/>
            <person name="Nakamura H."/>
            <person name="Ohtoshi R."/>
            <person name="Moran D.A.P."/>
            <person name="Shinohara A."/>
            <person name="Yoshida Y."/>
            <person name="Fujiwara M."/>
            <person name="Mori M."/>
            <person name="Tomita M."/>
            <person name="Arakawa K."/>
        </authorList>
    </citation>
    <scope>NUCLEOTIDE SEQUENCE [LARGE SCALE GENOMIC DNA]</scope>
</reference>
<comment type="caution">
    <text evidence="1">The sequence shown here is derived from an EMBL/GenBank/DDBJ whole genome shotgun (WGS) entry which is preliminary data.</text>
</comment>
<evidence type="ECO:0000313" key="2">
    <source>
        <dbReference type="Proteomes" id="UP000499080"/>
    </source>
</evidence>
<dbReference type="EMBL" id="BGPR01000085">
    <property type="protein sequence ID" value="GBL92242.1"/>
    <property type="molecule type" value="Genomic_DNA"/>
</dbReference>
<evidence type="ECO:0000313" key="1">
    <source>
        <dbReference type="EMBL" id="GBL92242.1"/>
    </source>
</evidence>
<organism evidence="1 2">
    <name type="scientific">Araneus ventricosus</name>
    <name type="common">Orbweaver spider</name>
    <name type="synonym">Epeira ventricosa</name>
    <dbReference type="NCBI Taxonomy" id="182803"/>
    <lineage>
        <taxon>Eukaryota</taxon>
        <taxon>Metazoa</taxon>
        <taxon>Ecdysozoa</taxon>
        <taxon>Arthropoda</taxon>
        <taxon>Chelicerata</taxon>
        <taxon>Arachnida</taxon>
        <taxon>Araneae</taxon>
        <taxon>Araneomorphae</taxon>
        <taxon>Entelegynae</taxon>
        <taxon>Araneoidea</taxon>
        <taxon>Araneidae</taxon>
        <taxon>Araneus</taxon>
    </lineage>
</organism>
<sequence length="104" mass="11236">MLKCCVSYNSATTVLFRCRIAKVSPTRIGKGLKNSNPNHLPCKDNVAAEKSLLQKLSRDSSTPAVHKMVGWLGLMAQDADLAILCQTNSSQISSKSSCKINVNV</sequence>